<feature type="compositionally biased region" description="Polar residues" evidence="8">
    <location>
        <begin position="529"/>
        <end position="541"/>
    </location>
</feature>
<protein>
    <submittedName>
        <fullName evidence="10">BCCT family transporter</fullName>
    </submittedName>
</protein>
<dbReference type="PANTHER" id="PTHR30047">
    <property type="entry name" value="HIGH-AFFINITY CHOLINE TRANSPORT PROTEIN-RELATED"/>
    <property type="match status" value="1"/>
</dbReference>
<dbReference type="Pfam" id="PF02028">
    <property type="entry name" value="BCCT"/>
    <property type="match status" value="1"/>
</dbReference>
<evidence type="ECO:0000313" key="11">
    <source>
        <dbReference type="Proteomes" id="UP001589700"/>
    </source>
</evidence>
<accession>A0ABV5JQP1</accession>
<evidence type="ECO:0000256" key="8">
    <source>
        <dbReference type="SAM" id="MobiDB-lite"/>
    </source>
</evidence>
<dbReference type="Proteomes" id="UP001589700">
    <property type="component" value="Unassembled WGS sequence"/>
</dbReference>
<keyword evidence="4" id="KW-1003">Cell membrane</keyword>
<name>A0ABV5JQP1_9ACTN</name>
<dbReference type="InterPro" id="IPR000060">
    <property type="entry name" value="BCCT_transptr"/>
</dbReference>
<comment type="subcellular location">
    <subcellularLocation>
        <location evidence="1">Cell membrane</location>
        <topology evidence="1">Multi-pass membrane protein</topology>
    </subcellularLocation>
</comment>
<dbReference type="PROSITE" id="PS01303">
    <property type="entry name" value="BCCT"/>
    <property type="match status" value="1"/>
</dbReference>
<comment type="similarity">
    <text evidence="2">Belongs to the BCCT transporter (TC 2.A.15) family.</text>
</comment>
<gene>
    <name evidence="10" type="ORF">ACFFVD_07870</name>
</gene>
<evidence type="ECO:0000256" key="9">
    <source>
        <dbReference type="SAM" id="Phobius"/>
    </source>
</evidence>
<keyword evidence="5 9" id="KW-0812">Transmembrane</keyword>
<dbReference type="PANTHER" id="PTHR30047:SF7">
    <property type="entry name" value="HIGH-AFFINITY CHOLINE TRANSPORT PROTEIN"/>
    <property type="match status" value="1"/>
</dbReference>
<dbReference type="InterPro" id="IPR018093">
    <property type="entry name" value="BCCT_CS"/>
</dbReference>
<keyword evidence="6 9" id="KW-1133">Transmembrane helix</keyword>
<keyword evidence="7 9" id="KW-0472">Membrane</keyword>
<feature type="region of interest" description="Disordered" evidence="8">
    <location>
        <begin position="512"/>
        <end position="541"/>
    </location>
</feature>
<evidence type="ECO:0000256" key="3">
    <source>
        <dbReference type="ARBA" id="ARBA00022448"/>
    </source>
</evidence>
<feature type="transmembrane region" description="Helical" evidence="9">
    <location>
        <begin position="431"/>
        <end position="449"/>
    </location>
</feature>
<sequence>MGVFIPALILIALVLLWGLVFTESFQTAADAAFGWTVESVGWVFVLAATAFVAFVLWLALSKFGNVRLGGDGEKPTFRTSSWISMMFAAGMGIGLMFYGVSEPLSHFVNPPPGTNGGVTTAMATTTFHWTAHAWAVYAVVGLSLALTAYRYGGRHLISSAFTPLIGARRANGWQGKVLDVLAIFATVFGTAASLGLGALQIQGGLRETGTITSESVAVVIGIIVVLGLCFVISAVSGVERGIQLLSNINMVFAILMVIFVLVFSGAAVFMLDLIPASIGAYIDTFFAMSARTGATADGTAGEWLSGWTVFYWAWWISWSPFVGMFLARISRGRTIREFAIGVLVVPSVLSIIWFSVLGGAALDLELSGESIYGDGNSTVQLFALFESLPLTGLLSFLAMILIAIFFITGADSASIIMGSMSQFGAEEPKRGIVVLWGALTASVAILMLLPGMRQGDPQSALDSLQNLTIIAASPFVLVLAFMCVSMVKVLRSDPFITEKVYAMPKTQQEKYIAEQAAATSDPEPAETVGGSTSSGDEATTT</sequence>
<evidence type="ECO:0000256" key="5">
    <source>
        <dbReference type="ARBA" id="ARBA00022692"/>
    </source>
</evidence>
<evidence type="ECO:0000256" key="4">
    <source>
        <dbReference type="ARBA" id="ARBA00022475"/>
    </source>
</evidence>
<evidence type="ECO:0000256" key="2">
    <source>
        <dbReference type="ARBA" id="ARBA00005658"/>
    </source>
</evidence>
<feature type="transmembrane region" description="Helical" evidence="9">
    <location>
        <begin position="81"/>
        <end position="100"/>
    </location>
</feature>
<evidence type="ECO:0000313" key="10">
    <source>
        <dbReference type="EMBL" id="MFB9259717.1"/>
    </source>
</evidence>
<keyword evidence="11" id="KW-1185">Reference proteome</keyword>
<dbReference type="RefSeq" id="WP_182631858.1">
    <property type="nucleotide sequence ID" value="NZ_JAALDM010000092.1"/>
</dbReference>
<proteinExistence type="inferred from homology"/>
<feature type="transmembrane region" description="Helical" evidence="9">
    <location>
        <begin position="309"/>
        <end position="327"/>
    </location>
</feature>
<feature type="transmembrane region" description="Helical" evidence="9">
    <location>
        <begin position="131"/>
        <end position="149"/>
    </location>
</feature>
<feature type="transmembrane region" description="Helical" evidence="9">
    <location>
        <begin position="216"/>
        <end position="238"/>
    </location>
</feature>
<feature type="transmembrane region" description="Helical" evidence="9">
    <location>
        <begin position="39"/>
        <end position="60"/>
    </location>
</feature>
<feature type="transmembrane region" description="Helical" evidence="9">
    <location>
        <begin position="469"/>
        <end position="490"/>
    </location>
</feature>
<keyword evidence="3" id="KW-0813">Transport</keyword>
<evidence type="ECO:0000256" key="1">
    <source>
        <dbReference type="ARBA" id="ARBA00004651"/>
    </source>
</evidence>
<evidence type="ECO:0000256" key="7">
    <source>
        <dbReference type="ARBA" id="ARBA00023136"/>
    </source>
</evidence>
<dbReference type="EMBL" id="JBHMDY010000004">
    <property type="protein sequence ID" value="MFB9259717.1"/>
    <property type="molecule type" value="Genomic_DNA"/>
</dbReference>
<feature type="transmembrane region" description="Helical" evidence="9">
    <location>
        <begin position="382"/>
        <end position="410"/>
    </location>
</feature>
<reference evidence="10 11" key="1">
    <citation type="submission" date="2024-09" db="EMBL/GenBank/DDBJ databases">
        <authorList>
            <person name="Sun Q."/>
            <person name="Mori K."/>
        </authorList>
    </citation>
    <scope>NUCLEOTIDE SEQUENCE [LARGE SCALE GENOMIC DNA]</scope>
    <source>
        <strain evidence="10 11">CCM 7659</strain>
    </source>
</reference>
<dbReference type="NCBIfam" id="TIGR00842">
    <property type="entry name" value="bcct"/>
    <property type="match status" value="1"/>
</dbReference>
<feature type="transmembrane region" description="Helical" evidence="9">
    <location>
        <begin position="339"/>
        <end position="362"/>
    </location>
</feature>
<feature type="transmembrane region" description="Helical" evidence="9">
    <location>
        <begin position="177"/>
        <end position="196"/>
    </location>
</feature>
<feature type="transmembrane region" description="Helical" evidence="9">
    <location>
        <begin position="250"/>
        <end position="271"/>
    </location>
</feature>
<organism evidence="10 11">
    <name type="scientific">Dietzia aerolata</name>
    <dbReference type="NCBI Taxonomy" id="595984"/>
    <lineage>
        <taxon>Bacteria</taxon>
        <taxon>Bacillati</taxon>
        <taxon>Actinomycetota</taxon>
        <taxon>Actinomycetes</taxon>
        <taxon>Mycobacteriales</taxon>
        <taxon>Dietziaceae</taxon>
        <taxon>Dietzia</taxon>
    </lineage>
</organism>
<comment type="caution">
    <text evidence="10">The sequence shown here is derived from an EMBL/GenBank/DDBJ whole genome shotgun (WGS) entry which is preliminary data.</text>
</comment>
<evidence type="ECO:0000256" key="6">
    <source>
        <dbReference type="ARBA" id="ARBA00022989"/>
    </source>
</evidence>